<organism evidence="10 11">
    <name type="scientific">Psychromarinibacter sediminicola</name>
    <dbReference type="NCBI Taxonomy" id="3033385"/>
    <lineage>
        <taxon>Bacteria</taxon>
        <taxon>Pseudomonadati</taxon>
        <taxon>Pseudomonadota</taxon>
        <taxon>Alphaproteobacteria</taxon>
        <taxon>Rhodobacterales</taxon>
        <taxon>Paracoccaceae</taxon>
        <taxon>Psychromarinibacter</taxon>
    </lineage>
</organism>
<feature type="transmembrane region" description="Helical" evidence="8">
    <location>
        <begin position="250"/>
        <end position="268"/>
    </location>
</feature>
<keyword evidence="6 8" id="KW-1133">Transmembrane helix</keyword>
<feature type="domain" description="EamA" evidence="9">
    <location>
        <begin position="6"/>
        <end position="143"/>
    </location>
</feature>
<evidence type="ECO:0000256" key="8">
    <source>
        <dbReference type="SAM" id="Phobius"/>
    </source>
</evidence>
<sequence>MNEAGKGVAAMVTACMIWGLSPLYYKLLAHVPPLELLAHRTFWSLIFFGTVLALQARLGEVRRLLLSSPRQVAAVGFAAGMISTNWFFFIYSVQIGRVVESSLGYYIFPLVSVMLGVLVYREGMDAAKAVAVGLAATAVIVLTLGLGVAPWVSLVLAFSFGFYGMVKKYVAAGAVVSVTAEVVLLVPLALFWLWGVHSQGWTGLTGTNLATFGRSLSDSALLMLSGPLTATPLILFSYASRRVTMATVGLVQYLNPTLQFAVAVAIFAEPFTRWHAIAFPLIWVALAIYTLRTWRQERSARRAATSSSTVATVVK</sequence>
<dbReference type="GO" id="GO:0005886">
    <property type="term" value="C:plasma membrane"/>
    <property type="evidence" value="ECO:0007669"/>
    <property type="project" value="UniProtKB-SubCell"/>
</dbReference>
<keyword evidence="7 8" id="KW-0472">Membrane</keyword>
<dbReference type="EMBL" id="JARGYC010000052">
    <property type="protein sequence ID" value="MDF0602504.1"/>
    <property type="molecule type" value="Genomic_DNA"/>
</dbReference>
<feature type="transmembrane region" description="Helical" evidence="8">
    <location>
        <begin position="132"/>
        <end position="157"/>
    </location>
</feature>
<keyword evidence="5 8" id="KW-0812">Transmembrane</keyword>
<evidence type="ECO:0000256" key="3">
    <source>
        <dbReference type="ARBA" id="ARBA00022448"/>
    </source>
</evidence>
<protein>
    <submittedName>
        <fullName evidence="10">EamA family transporter RarD</fullName>
    </submittedName>
</protein>
<evidence type="ECO:0000259" key="9">
    <source>
        <dbReference type="Pfam" id="PF00892"/>
    </source>
</evidence>
<keyword evidence="3" id="KW-0813">Transport</keyword>
<dbReference type="Proteomes" id="UP001220964">
    <property type="component" value="Unassembled WGS sequence"/>
</dbReference>
<comment type="subcellular location">
    <subcellularLocation>
        <location evidence="1">Cell membrane</location>
        <topology evidence="1">Multi-pass membrane protein</topology>
    </subcellularLocation>
</comment>
<evidence type="ECO:0000256" key="4">
    <source>
        <dbReference type="ARBA" id="ARBA00022475"/>
    </source>
</evidence>
<feature type="transmembrane region" description="Helical" evidence="8">
    <location>
        <begin position="70"/>
        <end position="91"/>
    </location>
</feature>
<dbReference type="InterPro" id="IPR004626">
    <property type="entry name" value="RarD"/>
</dbReference>
<reference evidence="10" key="1">
    <citation type="submission" date="2023-03" db="EMBL/GenBank/DDBJ databases">
        <title>Multiphase analysis and comparison of six strains from genera Psychromarinibacter, Lutimaribacter, and Maritimibacter, including a novel species: Psychromarinibacter sediminicola sp. nov.</title>
        <authorList>
            <person name="Wang Y.-H."/>
            <person name="Ye M.-Q."/>
            <person name="Du Z.-J."/>
        </authorList>
    </citation>
    <scope>NUCLEOTIDE SEQUENCE</scope>
    <source>
        <strain evidence="10">C21-152</strain>
    </source>
</reference>
<dbReference type="NCBIfam" id="TIGR00688">
    <property type="entry name" value="rarD"/>
    <property type="match status" value="1"/>
</dbReference>
<dbReference type="SUPFAM" id="SSF103481">
    <property type="entry name" value="Multidrug resistance efflux transporter EmrE"/>
    <property type="match status" value="2"/>
</dbReference>
<feature type="transmembrane region" description="Helical" evidence="8">
    <location>
        <begin position="219"/>
        <end position="238"/>
    </location>
</feature>
<evidence type="ECO:0000313" key="11">
    <source>
        <dbReference type="Proteomes" id="UP001220964"/>
    </source>
</evidence>
<dbReference type="PANTHER" id="PTHR22911">
    <property type="entry name" value="ACYL-MALONYL CONDENSING ENZYME-RELATED"/>
    <property type="match status" value="1"/>
</dbReference>
<feature type="transmembrane region" description="Helical" evidence="8">
    <location>
        <begin position="274"/>
        <end position="292"/>
    </location>
</feature>
<evidence type="ECO:0000313" key="10">
    <source>
        <dbReference type="EMBL" id="MDF0602504.1"/>
    </source>
</evidence>
<accession>A0AAE3NVM3</accession>
<dbReference type="Pfam" id="PF00892">
    <property type="entry name" value="EamA"/>
    <property type="match status" value="1"/>
</dbReference>
<keyword evidence="4" id="KW-1003">Cell membrane</keyword>
<evidence type="ECO:0000256" key="5">
    <source>
        <dbReference type="ARBA" id="ARBA00022692"/>
    </source>
</evidence>
<dbReference type="InterPro" id="IPR000620">
    <property type="entry name" value="EamA_dom"/>
</dbReference>
<dbReference type="AlphaFoldDB" id="A0AAE3NVM3"/>
<evidence type="ECO:0000256" key="1">
    <source>
        <dbReference type="ARBA" id="ARBA00004651"/>
    </source>
</evidence>
<name>A0AAE3NVM3_9RHOB</name>
<feature type="transmembrane region" description="Helical" evidence="8">
    <location>
        <begin position="6"/>
        <end position="25"/>
    </location>
</feature>
<feature type="transmembrane region" description="Helical" evidence="8">
    <location>
        <begin position="37"/>
        <end position="58"/>
    </location>
</feature>
<dbReference type="PANTHER" id="PTHR22911:SF137">
    <property type="entry name" value="SOLUTE CARRIER FAMILY 35 MEMBER G2-RELATED"/>
    <property type="match status" value="1"/>
</dbReference>
<comment type="caution">
    <text evidence="10">The sequence shown here is derived from an EMBL/GenBank/DDBJ whole genome shotgun (WGS) entry which is preliminary data.</text>
</comment>
<evidence type="ECO:0000256" key="7">
    <source>
        <dbReference type="ARBA" id="ARBA00023136"/>
    </source>
</evidence>
<feature type="transmembrane region" description="Helical" evidence="8">
    <location>
        <begin position="169"/>
        <end position="194"/>
    </location>
</feature>
<proteinExistence type="inferred from homology"/>
<gene>
    <name evidence="10" type="primary">rarD</name>
    <name evidence="10" type="ORF">P1J78_17335</name>
</gene>
<evidence type="ECO:0000256" key="2">
    <source>
        <dbReference type="ARBA" id="ARBA00007362"/>
    </source>
</evidence>
<comment type="similarity">
    <text evidence="2">Belongs to the EamA transporter family.</text>
</comment>
<evidence type="ECO:0000256" key="6">
    <source>
        <dbReference type="ARBA" id="ARBA00022989"/>
    </source>
</evidence>
<keyword evidence="11" id="KW-1185">Reference proteome</keyword>
<dbReference type="InterPro" id="IPR037185">
    <property type="entry name" value="EmrE-like"/>
</dbReference>
<feature type="transmembrane region" description="Helical" evidence="8">
    <location>
        <begin position="103"/>
        <end position="120"/>
    </location>
</feature>